<dbReference type="STRING" id="565045.NOR51B_368"/>
<dbReference type="Pfam" id="PF13188">
    <property type="entry name" value="PAS_8"/>
    <property type="match status" value="1"/>
</dbReference>
<dbReference type="InterPro" id="IPR035965">
    <property type="entry name" value="PAS-like_dom_sf"/>
</dbReference>
<gene>
    <name evidence="2" type="primary">ppsR</name>
    <name evidence="2" type="ORF">NOR51B_368</name>
</gene>
<evidence type="ECO:0000313" key="2">
    <source>
        <dbReference type="EMBL" id="EED34431.1"/>
    </source>
</evidence>
<organism evidence="2 3">
    <name type="scientific">Luminiphilus syltensis NOR5-1B</name>
    <dbReference type="NCBI Taxonomy" id="565045"/>
    <lineage>
        <taxon>Bacteria</taxon>
        <taxon>Pseudomonadati</taxon>
        <taxon>Pseudomonadota</taxon>
        <taxon>Gammaproteobacteria</taxon>
        <taxon>Cellvibrionales</taxon>
        <taxon>Halieaceae</taxon>
        <taxon>Luminiphilus</taxon>
    </lineage>
</organism>
<feature type="domain" description="PAS" evidence="1">
    <location>
        <begin position="158"/>
        <end position="226"/>
    </location>
</feature>
<keyword evidence="3" id="KW-1185">Reference proteome</keyword>
<dbReference type="RefSeq" id="WP_009019179.1">
    <property type="nucleotide sequence ID" value="NZ_DS999411.1"/>
</dbReference>
<dbReference type="GO" id="GO:0043565">
    <property type="term" value="F:sequence-specific DNA binding"/>
    <property type="evidence" value="ECO:0007669"/>
    <property type="project" value="InterPro"/>
</dbReference>
<feature type="domain" description="PAS" evidence="1">
    <location>
        <begin position="276"/>
        <end position="342"/>
    </location>
</feature>
<dbReference type="Gene3D" id="3.30.450.20">
    <property type="entry name" value="PAS domain"/>
    <property type="match status" value="3"/>
</dbReference>
<dbReference type="SUPFAM" id="SSF55785">
    <property type="entry name" value="PYP-like sensor domain (PAS domain)"/>
    <property type="match status" value="2"/>
</dbReference>
<feature type="domain" description="PAS" evidence="1">
    <location>
        <begin position="23"/>
        <end position="89"/>
    </location>
</feature>
<dbReference type="NCBIfam" id="TIGR02040">
    <property type="entry name" value="PpsR-CrtJ"/>
    <property type="match status" value="1"/>
</dbReference>
<dbReference type="PRINTS" id="PR01590">
    <property type="entry name" value="HTHFIS"/>
</dbReference>
<dbReference type="Pfam" id="PF13426">
    <property type="entry name" value="PAS_9"/>
    <property type="match status" value="1"/>
</dbReference>
<dbReference type="InterPro" id="IPR009057">
    <property type="entry name" value="Homeodomain-like_sf"/>
</dbReference>
<evidence type="ECO:0000313" key="3">
    <source>
        <dbReference type="Proteomes" id="UP000004699"/>
    </source>
</evidence>
<dbReference type="Pfam" id="PF02954">
    <property type="entry name" value="HTH_8"/>
    <property type="match status" value="1"/>
</dbReference>
<sequence length="474" mass="51676">MGITTNAIRDEGDPSVLTDLSFDELTLLLGRAFDFRLVIDGEGRIFDSAVTNNEASDLSPGNWNNREWISTIAPENRQQAKQALQTAHNQPGIPVDLDVIHISDSGIEMPAKYVLLGHGSRTIGFADDLRPQANLRQQLLNSQQALEQDYWTLRQVETRYRQLLEMTEEALLIIDAGSGRVVEANAAANRLLAGGAANSLVGRPFPRGLAPESQVALERLFNDVRQTGRHEPLEIMLASGGERLGLEAKAVSEGNDLRFHVRITPQEGAAANDDLNALPAWLDRAPDGALLLDNEGNIKAANQAFTRLVEATTSAEITGRHASQWLGRTSVDLNVLLNNLRSQDSVRLYSSVLRGTFGAMTDVEISASTMVKGPEPDYLLLVRDVSRRVGAEHPSSSPLPRSIEQITRRVGQVPLKQLTKESTGIIEALCIDAALKLTGDNRASAAEILGLSRQSLYAKLHRYGVGTKETSEES</sequence>
<name>B8KT42_9GAMM</name>
<dbReference type="SUPFAM" id="SSF46689">
    <property type="entry name" value="Homeodomain-like"/>
    <property type="match status" value="1"/>
</dbReference>
<dbReference type="EMBL" id="DS999411">
    <property type="protein sequence ID" value="EED34431.1"/>
    <property type="molecule type" value="Genomic_DNA"/>
</dbReference>
<dbReference type="OrthoDB" id="5499170at2"/>
<dbReference type="InterPro" id="IPR011785">
    <property type="entry name" value="Tscrpt_reg_PpsR-CrtJ"/>
</dbReference>
<dbReference type="HOGENOM" id="CLU_562490_0_0_6"/>
<dbReference type="Proteomes" id="UP000004699">
    <property type="component" value="Unassembled WGS sequence"/>
</dbReference>
<protein>
    <submittedName>
        <fullName evidence="2">Transcriptional regulator PpsR</fullName>
    </submittedName>
</protein>
<dbReference type="Gene3D" id="1.10.10.60">
    <property type="entry name" value="Homeodomain-like"/>
    <property type="match status" value="1"/>
</dbReference>
<dbReference type="InterPro" id="IPR000014">
    <property type="entry name" value="PAS"/>
</dbReference>
<proteinExistence type="predicted"/>
<dbReference type="Gene3D" id="1.20.5.430">
    <property type="match status" value="1"/>
</dbReference>
<dbReference type="SMART" id="SM00091">
    <property type="entry name" value="PAS"/>
    <property type="match status" value="3"/>
</dbReference>
<dbReference type="NCBIfam" id="TIGR00229">
    <property type="entry name" value="sensory_box"/>
    <property type="match status" value="1"/>
</dbReference>
<dbReference type="AlphaFoldDB" id="B8KT42"/>
<accession>B8KT42</accession>
<dbReference type="eggNOG" id="COG2204">
    <property type="taxonomic scope" value="Bacteria"/>
</dbReference>
<dbReference type="InterPro" id="IPR002197">
    <property type="entry name" value="HTH_Fis"/>
</dbReference>
<evidence type="ECO:0000259" key="1">
    <source>
        <dbReference type="SMART" id="SM00091"/>
    </source>
</evidence>
<reference evidence="3" key="1">
    <citation type="journal article" date="2013" name="BMC Microbiol.">
        <title>Taxonomy and evolution of bacteriochlorophyll a-containing members of the OM60/NOR5 clade of marine gammaproteobacteria: description of Luminiphilus syltensis gen. nov., sp. nov., reclassification of Haliea rubra as Pseudohaliea rubra gen. nov., comb. nov., and emendation of Chromatocurvus halotolerans.</title>
        <authorList>
            <person name="Spring S."/>
            <person name="Riedel T."/>
            <person name="Sproer C."/>
            <person name="Yan S."/>
            <person name="Harder J."/>
            <person name="Fuchs B.M."/>
        </authorList>
    </citation>
    <scope>NUCLEOTIDE SEQUENCE [LARGE SCALE GENOMIC DNA]</scope>
    <source>
        <strain evidence="3">NOR51-B</strain>
    </source>
</reference>